<protein>
    <submittedName>
        <fullName evidence="1">Uncharacterized protein</fullName>
    </submittedName>
</protein>
<keyword evidence="2" id="KW-1185">Reference proteome</keyword>
<name>A0A371HGG8_MUCPR</name>
<dbReference type="AlphaFoldDB" id="A0A371HGG8"/>
<dbReference type="OrthoDB" id="1432175at2759"/>
<gene>
    <name evidence="1" type="ORF">CR513_14733</name>
</gene>
<evidence type="ECO:0000313" key="2">
    <source>
        <dbReference type="Proteomes" id="UP000257109"/>
    </source>
</evidence>
<dbReference type="Proteomes" id="UP000257109">
    <property type="component" value="Unassembled WGS sequence"/>
</dbReference>
<reference evidence="1" key="1">
    <citation type="submission" date="2018-05" db="EMBL/GenBank/DDBJ databases">
        <title>Draft genome of Mucuna pruriens seed.</title>
        <authorList>
            <person name="Nnadi N.E."/>
            <person name="Vos R."/>
            <person name="Hasami M.H."/>
            <person name="Devisetty U.K."/>
            <person name="Aguiy J.C."/>
        </authorList>
    </citation>
    <scope>NUCLEOTIDE SEQUENCE [LARGE SCALE GENOMIC DNA]</scope>
    <source>
        <strain evidence="1">JCA_2017</strain>
    </source>
</reference>
<accession>A0A371HGG8</accession>
<proteinExistence type="predicted"/>
<dbReference type="EMBL" id="QJKJ01002656">
    <property type="protein sequence ID" value="RDY01886.1"/>
    <property type="molecule type" value="Genomic_DNA"/>
</dbReference>
<evidence type="ECO:0000313" key="1">
    <source>
        <dbReference type="EMBL" id="RDY01886.1"/>
    </source>
</evidence>
<sequence>MSRFVYQKAPLTLKSEEQRSVAYALTTPRLDFIATNKHLIDWTQANKVCRHTLISTLSNELFNVYCSYKEEKHLGIHESC</sequence>
<organism evidence="1 2">
    <name type="scientific">Mucuna pruriens</name>
    <name type="common">Velvet bean</name>
    <name type="synonym">Dolichos pruriens</name>
    <dbReference type="NCBI Taxonomy" id="157652"/>
    <lineage>
        <taxon>Eukaryota</taxon>
        <taxon>Viridiplantae</taxon>
        <taxon>Streptophyta</taxon>
        <taxon>Embryophyta</taxon>
        <taxon>Tracheophyta</taxon>
        <taxon>Spermatophyta</taxon>
        <taxon>Magnoliopsida</taxon>
        <taxon>eudicotyledons</taxon>
        <taxon>Gunneridae</taxon>
        <taxon>Pentapetalae</taxon>
        <taxon>rosids</taxon>
        <taxon>fabids</taxon>
        <taxon>Fabales</taxon>
        <taxon>Fabaceae</taxon>
        <taxon>Papilionoideae</taxon>
        <taxon>50 kb inversion clade</taxon>
        <taxon>NPAAA clade</taxon>
        <taxon>indigoferoid/millettioid clade</taxon>
        <taxon>Phaseoleae</taxon>
        <taxon>Mucuna</taxon>
    </lineage>
</organism>
<feature type="non-terminal residue" evidence="1">
    <location>
        <position position="1"/>
    </location>
</feature>
<comment type="caution">
    <text evidence="1">The sequence shown here is derived from an EMBL/GenBank/DDBJ whole genome shotgun (WGS) entry which is preliminary data.</text>
</comment>